<protein>
    <submittedName>
        <fullName evidence="4">Uncharacterized protein</fullName>
    </submittedName>
</protein>
<evidence type="ECO:0000256" key="3">
    <source>
        <dbReference type="ARBA" id="ARBA00022490"/>
    </source>
</evidence>
<dbReference type="InterPro" id="IPR036723">
    <property type="entry name" value="Alpha-catenin/vinculin-like_sf"/>
</dbReference>
<comment type="caution">
    <text evidence="4">The sequence shown here is derived from an EMBL/GenBank/DDBJ whole genome shotgun (WGS) entry which is preliminary data.</text>
</comment>
<evidence type="ECO:0000313" key="5">
    <source>
        <dbReference type="Proteomes" id="UP001266305"/>
    </source>
</evidence>
<name>A0ABQ9U930_SAGOE</name>
<keyword evidence="3" id="KW-0963">Cytoplasm</keyword>
<dbReference type="SUPFAM" id="SSF47220">
    <property type="entry name" value="alpha-catenin/vinculin-like"/>
    <property type="match status" value="1"/>
</dbReference>
<dbReference type="PANTHER" id="PTHR18914:SF30">
    <property type="entry name" value="VINCULIN_ALPHA-CATENIN FAMILY MEMBER 1"/>
    <property type="match status" value="1"/>
</dbReference>
<dbReference type="PANTHER" id="PTHR18914">
    <property type="entry name" value="ALPHA CATENIN"/>
    <property type="match status" value="1"/>
</dbReference>
<gene>
    <name evidence="4" type="ORF">P7K49_029386</name>
</gene>
<evidence type="ECO:0000313" key="4">
    <source>
        <dbReference type="EMBL" id="KAK2092857.1"/>
    </source>
</evidence>
<keyword evidence="5" id="KW-1185">Reference proteome</keyword>
<accession>A0ABQ9U930</accession>
<dbReference type="Gene3D" id="1.20.120.230">
    <property type="entry name" value="Alpha-catenin/vinculin-like"/>
    <property type="match status" value="1"/>
</dbReference>
<dbReference type="Proteomes" id="UP001266305">
    <property type="component" value="Unassembled WGS sequence"/>
</dbReference>
<comment type="subcellular location">
    <subcellularLocation>
        <location evidence="1">Cytoplasm</location>
    </subcellularLocation>
</comment>
<dbReference type="EMBL" id="JASSZA010000015">
    <property type="protein sequence ID" value="KAK2092857.1"/>
    <property type="molecule type" value="Genomic_DNA"/>
</dbReference>
<organism evidence="4 5">
    <name type="scientific">Saguinus oedipus</name>
    <name type="common">Cotton-top tamarin</name>
    <name type="synonym">Oedipomidas oedipus</name>
    <dbReference type="NCBI Taxonomy" id="9490"/>
    <lineage>
        <taxon>Eukaryota</taxon>
        <taxon>Metazoa</taxon>
        <taxon>Chordata</taxon>
        <taxon>Craniata</taxon>
        <taxon>Vertebrata</taxon>
        <taxon>Euteleostomi</taxon>
        <taxon>Mammalia</taxon>
        <taxon>Eutheria</taxon>
        <taxon>Euarchontoglires</taxon>
        <taxon>Primates</taxon>
        <taxon>Haplorrhini</taxon>
        <taxon>Platyrrhini</taxon>
        <taxon>Cebidae</taxon>
        <taxon>Callitrichinae</taxon>
        <taxon>Saguinus</taxon>
    </lineage>
</organism>
<comment type="similarity">
    <text evidence="2">Belongs to the vinculin/alpha-catenin family.</text>
</comment>
<evidence type="ECO:0000256" key="1">
    <source>
        <dbReference type="ARBA" id="ARBA00004496"/>
    </source>
</evidence>
<reference evidence="4 5" key="1">
    <citation type="submission" date="2023-05" db="EMBL/GenBank/DDBJ databases">
        <title>B98-5 Cell Line De Novo Hybrid Assembly: An Optical Mapping Approach.</title>
        <authorList>
            <person name="Kananen K."/>
            <person name="Auerbach J.A."/>
            <person name="Kautto E."/>
            <person name="Blachly J.S."/>
        </authorList>
    </citation>
    <scope>NUCLEOTIDE SEQUENCE [LARGE SCALE GENOMIC DNA]</scope>
    <source>
        <strain evidence="4">B95-8</strain>
        <tissue evidence="4">Cell line</tissue>
    </source>
</reference>
<proteinExistence type="inferred from homology"/>
<dbReference type="Pfam" id="PF01044">
    <property type="entry name" value="Vinculin"/>
    <property type="match status" value="1"/>
</dbReference>
<dbReference type="InterPro" id="IPR006077">
    <property type="entry name" value="Vinculin/catenin"/>
</dbReference>
<sequence>MESFLLDDISSVIQNKGIERVISPMIVQLCHLLISMERKDVGNEVFASLEKMAEELAKASEDFVQVAKRLAGDSKEEWLREEMEPAAQSLTLSGRHIMLVAQRLHLQPECQHYREELVTTAQQILVNTTKVRLMSELAGWSYGERLLKPLTVSLFGKPGSKVKALLDWPS</sequence>
<evidence type="ECO:0000256" key="2">
    <source>
        <dbReference type="ARBA" id="ARBA00008376"/>
    </source>
</evidence>